<dbReference type="Pfam" id="PF01833">
    <property type="entry name" value="TIG"/>
    <property type="match status" value="4"/>
</dbReference>
<dbReference type="SUPFAM" id="SSF81296">
    <property type="entry name" value="E set domains"/>
    <property type="match status" value="4"/>
</dbReference>
<dbReference type="InterPro" id="IPR052387">
    <property type="entry name" value="Fibrocystin"/>
</dbReference>
<comment type="caution">
    <text evidence="3">The sequence shown here is derived from an EMBL/GenBank/DDBJ whole genome shotgun (WGS) entry which is preliminary data.</text>
</comment>
<reference evidence="3" key="1">
    <citation type="submission" date="2023-07" db="EMBL/GenBank/DDBJ databases">
        <authorList>
            <person name="Stuckert A."/>
        </authorList>
    </citation>
    <scope>NUCLEOTIDE SEQUENCE</scope>
</reference>
<dbReference type="InterPro" id="IPR013783">
    <property type="entry name" value="Ig-like_fold"/>
</dbReference>
<evidence type="ECO:0000256" key="1">
    <source>
        <dbReference type="ARBA" id="ARBA00022729"/>
    </source>
</evidence>
<evidence type="ECO:0000313" key="4">
    <source>
        <dbReference type="Proteomes" id="UP001176940"/>
    </source>
</evidence>
<protein>
    <recommendedName>
        <fullName evidence="2">IPT/TIG domain-containing protein</fullName>
    </recommendedName>
</protein>
<dbReference type="Proteomes" id="UP001176940">
    <property type="component" value="Unassembled WGS sequence"/>
</dbReference>
<feature type="domain" description="IPT/TIG" evidence="2">
    <location>
        <begin position="286"/>
        <end position="368"/>
    </location>
</feature>
<evidence type="ECO:0000313" key="3">
    <source>
        <dbReference type="EMBL" id="CAJ0921026.1"/>
    </source>
</evidence>
<proteinExistence type="predicted"/>
<dbReference type="InterPro" id="IPR002909">
    <property type="entry name" value="IPT_dom"/>
</dbReference>
<evidence type="ECO:0000259" key="2">
    <source>
        <dbReference type="SMART" id="SM00429"/>
    </source>
</evidence>
<dbReference type="EMBL" id="CAUEEQ010001847">
    <property type="protein sequence ID" value="CAJ0921026.1"/>
    <property type="molecule type" value="Genomic_DNA"/>
</dbReference>
<dbReference type="InterPro" id="IPR014756">
    <property type="entry name" value="Ig_E-set"/>
</dbReference>
<gene>
    <name evidence="3" type="ORF">RIMI_LOCUS1423393</name>
</gene>
<dbReference type="Gene3D" id="2.60.40.10">
    <property type="entry name" value="Immunoglobulins"/>
    <property type="match status" value="4"/>
</dbReference>
<feature type="domain" description="IPT/TIG" evidence="2">
    <location>
        <begin position="372"/>
        <end position="440"/>
    </location>
</feature>
<accession>A0ABN9KS08</accession>
<keyword evidence="1" id="KW-0732">Signal</keyword>
<organism evidence="3 4">
    <name type="scientific">Ranitomeya imitator</name>
    <name type="common">mimic poison frog</name>
    <dbReference type="NCBI Taxonomy" id="111125"/>
    <lineage>
        <taxon>Eukaryota</taxon>
        <taxon>Metazoa</taxon>
        <taxon>Chordata</taxon>
        <taxon>Craniata</taxon>
        <taxon>Vertebrata</taxon>
        <taxon>Euteleostomi</taxon>
        <taxon>Amphibia</taxon>
        <taxon>Batrachia</taxon>
        <taxon>Anura</taxon>
        <taxon>Neobatrachia</taxon>
        <taxon>Hyloidea</taxon>
        <taxon>Dendrobatidae</taxon>
        <taxon>Dendrobatinae</taxon>
        <taxon>Ranitomeya</taxon>
    </lineage>
</organism>
<name>A0ABN9KS08_9NEOB</name>
<sequence>MPLIVCSHLLEHITTAVVMLMMHRHYICKESSVSFRSVTRTARCTCMLEEWKPPLLLVLVGKYPCVVSSATENSLTCKVDPQDSMDIGVAEMVSLTVNNLGNGINTLGNEMDRRFALLPHIDYISPNNGSVTGSTRVTVHGSGFITGSTVVLWLNCNIVSINYTDIVCDTLPNDSQNVDFGVTVKGIAAQCIGSCSFTFSSERTPQVSSVYPTEVRNATMVTINGLGFGEDINDVIIYVGHIELELIDVNDTDVKGNIDPIPAGSYPVSVIVRSKGLAQGFFTLNSPAEATLMTPSGSVVGGTLLLIQGNGFHPTNTRVQVDGAPCPVTAVTPHSIQCITPPSTTAKTATININIPSASYPSLTFSYSETDTPTVTSVLPTTGPSGTNITVSGSGFGLDTSKMTVTIGNATCTIIAASDIQLSCTVGDHWGGTFPLSIPK</sequence>
<keyword evidence="4" id="KW-1185">Reference proteome</keyword>
<feature type="domain" description="IPT/TIG" evidence="2">
    <location>
        <begin position="118"/>
        <end position="200"/>
    </location>
</feature>
<dbReference type="PANTHER" id="PTHR46769">
    <property type="entry name" value="POLYCYSTIC KIDNEY AND HEPATIC DISEASE 1 (AUTOSOMAL RECESSIVE)-LIKE 1"/>
    <property type="match status" value="1"/>
</dbReference>
<dbReference type="CDD" id="cd00603">
    <property type="entry name" value="IPT_PCSR"/>
    <property type="match status" value="3"/>
</dbReference>
<dbReference type="SMART" id="SM00429">
    <property type="entry name" value="IPT"/>
    <property type="match status" value="3"/>
</dbReference>
<dbReference type="PANTHER" id="PTHR46769:SF3">
    <property type="entry name" value="FIBROCYSTIN-L"/>
    <property type="match status" value="1"/>
</dbReference>